<evidence type="ECO:0000256" key="1">
    <source>
        <dbReference type="SAM" id="Phobius"/>
    </source>
</evidence>
<dbReference type="GO" id="GO:0008800">
    <property type="term" value="F:beta-lactamase activity"/>
    <property type="evidence" value="ECO:0007669"/>
    <property type="project" value="InterPro"/>
</dbReference>
<dbReference type="Gene3D" id="3.40.710.10">
    <property type="entry name" value="DD-peptidase/beta-lactamase superfamily"/>
    <property type="match status" value="1"/>
</dbReference>
<dbReference type="SUPFAM" id="SSF56601">
    <property type="entry name" value="beta-lactamase/transpeptidase-like"/>
    <property type="match status" value="1"/>
</dbReference>
<dbReference type="AlphaFoldDB" id="A0A1G2MDS0"/>
<gene>
    <name evidence="3" type="ORF">A2849_03220</name>
</gene>
<dbReference type="InterPro" id="IPR045155">
    <property type="entry name" value="Beta-lactam_cat"/>
</dbReference>
<organism evidence="3 4">
    <name type="scientific">Candidatus Taylorbacteria bacterium RIFCSPHIGHO2_01_FULL_51_15</name>
    <dbReference type="NCBI Taxonomy" id="1802304"/>
    <lineage>
        <taxon>Bacteria</taxon>
        <taxon>Candidatus Tayloriibacteriota</taxon>
    </lineage>
</organism>
<proteinExistence type="predicted"/>
<evidence type="ECO:0000259" key="2">
    <source>
        <dbReference type="Pfam" id="PF13354"/>
    </source>
</evidence>
<dbReference type="Proteomes" id="UP000178121">
    <property type="component" value="Unassembled WGS sequence"/>
</dbReference>
<dbReference type="InterPro" id="IPR012338">
    <property type="entry name" value="Beta-lactam/transpept-like"/>
</dbReference>
<dbReference type="PANTHER" id="PTHR35333:SF3">
    <property type="entry name" value="BETA-LACTAMASE-TYPE TRANSPEPTIDASE FOLD CONTAINING PROTEIN"/>
    <property type="match status" value="1"/>
</dbReference>
<accession>A0A1G2MDS0</accession>
<dbReference type="GO" id="GO:0030655">
    <property type="term" value="P:beta-lactam antibiotic catabolic process"/>
    <property type="evidence" value="ECO:0007669"/>
    <property type="project" value="InterPro"/>
</dbReference>
<feature type="domain" description="Beta-lactamase class A catalytic" evidence="2">
    <location>
        <begin position="92"/>
        <end position="305"/>
    </location>
</feature>
<evidence type="ECO:0000313" key="3">
    <source>
        <dbReference type="EMBL" id="OHA21319.1"/>
    </source>
</evidence>
<keyword evidence="1" id="KW-0472">Membrane</keyword>
<dbReference type="PANTHER" id="PTHR35333">
    <property type="entry name" value="BETA-LACTAMASE"/>
    <property type="match status" value="1"/>
</dbReference>
<keyword evidence="1" id="KW-1133">Transmembrane helix</keyword>
<dbReference type="Pfam" id="PF13354">
    <property type="entry name" value="Beta-lactamase2"/>
    <property type="match status" value="1"/>
</dbReference>
<dbReference type="EMBL" id="MHRI01000010">
    <property type="protein sequence ID" value="OHA21319.1"/>
    <property type="molecule type" value="Genomic_DNA"/>
</dbReference>
<reference evidence="3 4" key="1">
    <citation type="journal article" date="2016" name="Nat. Commun.">
        <title>Thousands of microbial genomes shed light on interconnected biogeochemical processes in an aquifer system.</title>
        <authorList>
            <person name="Anantharaman K."/>
            <person name="Brown C.T."/>
            <person name="Hug L.A."/>
            <person name="Sharon I."/>
            <person name="Castelle C.J."/>
            <person name="Probst A.J."/>
            <person name="Thomas B.C."/>
            <person name="Singh A."/>
            <person name="Wilkins M.J."/>
            <person name="Karaoz U."/>
            <person name="Brodie E.L."/>
            <person name="Williams K.H."/>
            <person name="Hubbard S.S."/>
            <person name="Banfield J.F."/>
        </authorList>
    </citation>
    <scope>NUCLEOTIDE SEQUENCE [LARGE SCALE GENOMIC DNA]</scope>
</reference>
<keyword evidence="1" id="KW-0812">Transmembrane</keyword>
<dbReference type="InterPro" id="IPR000871">
    <property type="entry name" value="Beta-lactam_class-A"/>
</dbReference>
<protein>
    <recommendedName>
        <fullName evidence="2">Beta-lactamase class A catalytic domain-containing protein</fullName>
    </recommendedName>
</protein>
<sequence length="331" mass="37548">MPFRAPRILTTIGYVLTLLIGLCIGWLLKGDTQTSGAATIIREPDGKYRFISPLIGFNPGEKEEFEEYFELEHILKDAIDLLKQEKKIHSASVYFRDMESGRWTGVNEDELYSPASLYKVALMIAVLKASEKDPLFLEEKLVFTNSRNAETPDHPPLIKGKAYSVRELLDRLITLSDNDAKNLLRDRIGLEAVSTVFNDLRLAEPKLEETGDSMSARTYSRFFRTLYNATYLSRELSEQALTLLSQVTFKSGILNGLPPEAQGLTVAHKFGYRVFPDPLDVVREELHDCGIVYVPEQPYFVCIMTKGFTQTDLMDAIQLLSRTVYREVTSK</sequence>
<name>A0A1G2MDS0_9BACT</name>
<dbReference type="GO" id="GO:0046677">
    <property type="term" value="P:response to antibiotic"/>
    <property type="evidence" value="ECO:0007669"/>
    <property type="project" value="InterPro"/>
</dbReference>
<feature type="transmembrane region" description="Helical" evidence="1">
    <location>
        <begin position="7"/>
        <end position="28"/>
    </location>
</feature>
<comment type="caution">
    <text evidence="3">The sequence shown here is derived from an EMBL/GenBank/DDBJ whole genome shotgun (WGS) entry which is preliminary data.</text>
</comment>
<evidence type="ECO:0000313" key="4">
    <source>
        <dbReference type="Proteomes" id="UP000178121"/>
    </source>
</evidence>